<keyword evidence="3" id="KW-1185">Reference proteome</keyword>
<dbReference type="Gene3D" id="2.130.10.10">
    <property type="entry name" value="YVTN repeat-like/Quinoprotein amine dehydrogenase"/>
    <property type="match status" value="1"/>
</dbReference>
<name>A0A0N9ZW81_9RHOB</name>
<dbReference type="InterPro" id="IPR011047">
    <property type="entry name" value="Quinoprotein_ADH-like_sf"/>
</dbReference>
<dbReference type="InterPro" id="IPR018391">
    <property type="entry name" value="PQQ_b-propeller_rpt"/>
</dbReference>
<dbReference type="EMBL" id="CP012023">
    <property type="protein sequence ID" value="ALI54226.1"/>
    <property type="molecule type" value="Genomic_DNA"/>
</dbReference>
<dbReference type="Pfam" id="PF13360">
    <property type="entry name" value="PQQ_2"/>
    <property type="match status" value="1"/>
</dbReference>
<evidence type="ECO:0000259" key="1">
    <source>
        <dbReference type="Pfam" id="PF13360"/>
    </source>
</evidence>
<gene>
    <name evidence="2" type="ORF">IMCC12053_276</name>
</gene>
<dbReference type="RefSeq" id="WP_062214988.1">
    <property type="nucleotide sequence ID" value="NZ_CP012023.1"/>
</dbReference>
<dbReference type="SUPFAM" id="SSF50998">
    <property type="entry name" value="Quinoprotein alcohol dehydrogenase-like"/>
    <property type="match status" value="1"/>
</dbReference>
<organism evidence="2 3">
    <name type="scientific">Celeribacter marinus</name>
    <dbReference type="NCBI Taxonomy" id="1397108"/>
    <lineage>
        <taxon>Bacteria</taxon>
        <taxon>Pseudomonadati</taxon>
        <taxon>Pseudomonadota</taxon>
        <taxon>Alphaproteobacteria</taxon>
        <taxon>Rhodobacterales</taxon>
        <taxon>Roseobacteraceae</taxon>
        <taxon>Celeribacter</taxon>
    </lineage>
</organism>
<evidence type="ECO:0000313" key="2">
    <source>
        <dbReference type="EMBL" id="ALI54226.1"/>
    </source>
</evidence>
<dbReference type="PROSITE" id="PS51257">
    <property type="entry name" value="PROKAR_LIPOPROTEIN"/>
    <property type="match status" value="1"/>
</dbReference>
<dbReference type="PANTHER" id="PTHR34512:SF30">
    <property type="entry name" value="OUTER MEMBRANE PROTEIN ASSEMBLY FACTOR BAMB"/>
    <property type="match status" value="1"/>
</dbReference>
<proteinExistence type="predicted"/>
<dbReference type="PANTHER" id="PTHR34512">
    <property type="entry name" value="CELL SURFACE PROTEIN"/>
    <property type="match status" value="1"/>
</dbReference>
<keyword evidence="2" id="KW-0449">Lipoprotein</keyword>
<dbReference type="InterPro" id="IPR002372">
    <property type="entry name" value="PQQ_rpt_dom"/>
</dbReference>
<dbReference type="Proteomes" id="UP000064920">
    <property type="component" value="Chromosome"/>
</dbReference>
<evidence type="ECO:0000313" key="3">
    <source>
        <dbReference type="Proteomes" id="UP000064920"/>
    </source>
</evidence>
<protein>
    <submittedName>
        <fullName evidence="2">Outer membrane protein YfgL, lipoprotein component of the protein assembly complex</fullName>
    </submittedName>
</protein>
<dbReference type="AlphaFoldDB" id="A0A0N9ZW81"/>
<dbReference type="SMART" id="SM00564">
    <property type="entry name" value="PQQ"/>
    <property type="match status" value="6"/>
</dbReference>
<dbReference type="InterPro" id="IPR015943">
    <property type="entry name" value="WD40/YVTN_repeat-like_dom_sf"/>
</dbReference>
<dbReference type="KEGG" id="cmar:IMCC12053_276"/>
<dbReference type="PATRIC" id="fig|1397108.4.peg.289"/>
<sequence>MTVLGKTAVKAGLFGLAVALSACGAGREVILTGERLDPRSGDPVATSDTAANTSAQISLGKQVSRAAWTHTGAGRLHDAGHNAFTAGQPALAWTTPIGTGNSRKFRLTTDPVAAQGVVVTLDAKANLTAVSAVTGTPVWTRDLTPVGEKAGEATGGTLAIDGSTLYATTGYGELIAADLVSGGIKWRQRIDAAGAAGLTVYDGLAYVVGADSRAWAVETATGRVKWEMAGPEAITSRVGAASPAITDTLAIVPFATGDLFGSFRKGGMRLWSASLAGQRKGFVYAKFSDITADPVVIGKTVYTGNQAGRFGAFNVDTGARLWTANEGAYSPATVIGGAVFIVTDRNEIVRLDAKTGARVWGVQLPLYTQEKERKRKGVFAHYGPVAAGGRLWVASSDGVLRGFSPDSGALSAQLALPAGASSDPIVVGGVMYLLLDNGELAALK</sequence>
<feature type="domain" description="Pyrrolo-quinoline quinone repeat" evidence="1">
    <location>
        <begin position="124"/>
        <end position="360"/>
    </location>
</feature>
<accession>A0A0N9ZW81</accession>
<dbReference type="STRING" id="1397108.IMCC12053_276"/>
<dbReference type="OrthoDB" id="5290752at2"/>
<reference evidence="2 3" key="1">
    <citation type="submission" date="2015-05" db="EMBL/GenBank/DDBJ databases">
        <authorList>
            <person name="Wang D.B."/>
            <person name="Wang M."/>
        </authorList>
    </citation>
    <scope>NUCLEOTIDE SEQUENCE [LARGE SCALE GENOMIC DNA]</scope>
    <source>
        <strain evidence="2 3">IMCC 12053</strain>
    </source>
</reference>